<evidence type="ECO:0000313" key="2">
    <source>
        <dbReference type="EMBL" id="MDJ1134282.1"/>
    </source>
</evidence>
<proteinExistence type="predicted"/>
<dbReference type="Gene3D" id="3.30.530.20">
    <property type="match status" value="1"/>
</dbReference>
<dbReference type="EMBL" id="JANCPR020000019">
    <property type="protein sequence ID" value="MDJ1134282.1"/>
    <property type="molecule type" value="Genomic_DNA"/>
</dbReference>
<sequence length="276" mass="28912">MRLSNAVPVKAPAGEVFALVNDVERVVSCMPGAALEGRDGDAWRGRVKVKVGPITAAYAGTVRFLEVDEERRTLRVQARGADTHGSGDAEAAVRLEVTETPEGSELRLETDLVIRGKIAQFGKGAVATVSDKILQQFARNLGALLDQDRAHRAAPAPDSLTASAPVSGSVPVSGSAPEPVPGGAGRGTYAAHAPRPQSEPRPRPESQPQPQPHAEPQPALAAYAAGQDELNGLSMIVGPALSKYGPVVGAFAFGLFEGWLLGRVLTREKHAARCGR</sequence>
<dbReference type="InterPro" id="IPR023393">
    <property type="entry name" value="START-like_dom_sf"/>
</dbReference>
<comment type="caution">
    <text evidence="2">The sequence shown here is derived from an EMBL/GenBank/DDBJ whole genome shotgun (WGS) entry which is preliminary data.</text>
</comment>
<gene>
    <name evidence="2" type="ORF">NMN56_020415</name>
</gene>
<reference evidence="2 3" key="1">
    <citation type="submission" date="2023-05" db="EMBL/GenBank/DDBJ databases">
        <title>Streptantibioticus silvisoli sp. nov., acidotolerant actinomycetes 1 from pine litter.</title>
        <authorList>
            <person name="Swiecimska M."/>
            <person name="Golinska P."/>
            <person name="Sangal V."/>
            <person name="Wachnowicz B."/>
            <person name="Goodfellow M."/>
        </authorList>
    </citation>
    <scope>NUCLEOTIDE SEQUENCE [LARGE SCALE GENOMIC DNA]</scope>
    <source>
        <strain evidence="2 3">DSM 42109</strain>
    </source>
</reference>
<protein>
    <submittedName>
        <fullName evidence="2">SRPBCC domain-containing protein</fullName>
    </submittedName>
</protein>
<feature type="region of interest" description="Disordered" evidence="1">
    <location>
        <begin position="152"/>
        <end position="218"/>
    </location>
</feature>
<organism evidence="2 3">
    <name type="scientific">Streptomyces iconiensis</name>
    <dbReference type="NCBI Taxonomy" id="1384038"/>
    <lineage>
        <taxon>Bacteria</taxon>
        <taxon>Bacillati</taxon>
        <taxon>Actinomycetota</taxon>
        <taxon>Actinomycetes</taxon>
        <taxon>Kitasatosporales</taxon>
        <taxon>Streptomycetaceae</taxon>
        <taxon>Streptomyces</taxon>
    </lineage>
</organism>
<dbReference type="RefSeq" id="WP_274045835.1">
    <property type="nucleotide sequence ID" value="NZ_JANCPR020000019.1"/>
</dbReference>
<evidence type="ECO:0000313" key="3">
    <source>
        <dbReference type="Proteomes" id="UP001214441"/>
    </source>
</evidence>
<dbReference type="Pfam" id="PF06240">
    <property type="entry name" value="COXG"/>
    <property type="match status" value="1"/>
</dbReference>
<feature type="compositionally biased region" description="Pro residues" evidence="1">
    <location>
        <begin position="205"/>
        <end position="215"/>
    </location>
</feature>
<dbReference type="Proteomes" id="UP001214441">
    <property type="component" value="Unassembled WGS sequence"/>
</dbReference>
<dbReference type="SUPFAM" id="SSF55961">
    <property type="entry name" value="Bet v1-like"/>
    <property type="match status" value="1"/>
</dbReference>
<accession>A0ABT6ZYY1</accession>
<dbReference type="InterPro" id="IPR010419">
    <property type="entry name" value="CO_DH_gsu"/>
</dbReference>
<name>A0ABT6ZYY1_9ACTN</name>
<feature type="compositionally biased region" description="Low complexity" evidence="1">
    <location>
        <begin position="162"/>
        <end position="177"/>
    </location>
</feature>
<evidence type="ECO:0000256" key="1">
    <source>
        <dbReference type="SAM" id="MobiDB-lite"/>
    </source>
</evidence>
<dbReference type="PANTHER" id="PTHR38588">
    <property type="entry name" value="BLL0334 PROTEIN"/>
    <property type="match status" value="1"/>
</dbReference>
<dbReference type="PANTHER" id="PTHR38588:SF1">
    <property type="entry name" value="BLL0334 PROTEIN"/>
    <property type="match status" value="1"/>
</dbReference>
<keyword evidence="3" id="KW-1185">Reference proteome</keyword>
<dbReference type="CDD" id="cd07823">
    <property type="entry name" value="SRPBCC_5"/>
    <property type="match status" value="1"/>
</dbReference>